<gene>
    <name evidence="1" type="ORF">V1525DRAFT_422676</name>
</gene>
<reference evidence="2" key="1">
    <citation type="journal article" date="2024" name="Front. Bioeng. Biotechnol.">
        <title>Genome-scale model development and genomic sequencing of the oleaginous clade Lipomyces.</title>
        <authorList>
            <person name="Czajka J.J."/>
            <person name="Han Y."/>
            <person name="Kim J."/>
            <person name="Mondo S.J."/>
            <person name="Hofstad B.A."/>
            <person name="Robles A."/>
            <person name="Haridas S."/>
            <person name="Riley R."/>
            <person name="LaButti K."/>
            <person name="Pangilinan J."/>
            <person name="Andreopoulos W."/>
            <person name="Lipzen A."/>
            <person name="Yan J."/>
            <person name="Wang M."/>
            <person name="Ng V."/>
            <person name="Grigoriev I.V."/>
            <person name="Spatafora J.W."/>
            <person name="Magnuson J.K."/>
            <person name="Baker S.E."/>
            <person name="Pomraning K.R."/>
        </authorList>
    </citation>
    <scope>NUCLEOTIDE SEQUENCE [LARGE SCALE GENOMIC DNA]</scope>
    <source>
        <strain evidence="2">CBS 7786</strain>
    </source>
</reference>
<protein>
    <submittedName>
        <fullName evidence="1">Uncharacterized protein</fullName>
    </submittedName>
</protein>
<dbReference type="EMBL" id="MU971542">
    <property type="protein sequence ID" value="KAK9233960.1"/>
    <property type="molecule type" value="Genomic_DNA"/>
</dbReference>
<evidence type="ECO:0000313" key="1">
    <source>
        <dbReference type="EMBL" id="KAK9233960.1"/>
    </source>
</evidence>
<evidence type="ECO:0000313" key="2">
    <source>
        <dbReference type="Proteomes" id="UP001433508"/>
    </source>
</evidence>
<sequence>MHQEARKRQDDAIKVAVQPTEKIRFNSLASLCPACFGCADGDTREDRPTISIDGNFQQVHCKDVSPIVEWEPEYLFVDHTKTQTRKMKANSCASNFQAPKQKPGDALLTLKG</sequence>
<name>A0ACC3SQV6_LIPKO</name>
<organism evidence="1 2">
    <name type="scientific">Lipomyces kononenkoae</name>
    <name type="common">Yeast</name>
    <dbReference type="NCBI Taxonomy" id="34357"/>
    <lineage>
        <taxon>Eukaryota</taxon>
        <taxon>Fungi</taxon>
        <taxon>Dikarya</taxon>
        <taxon>Ascomycota</taxon>
        <taxon>Saccharomycotina</taxon>
        <taxon>Lipomycetes</taxon>
        <taxon>Lipomycetales</taxon>
        <taxon>Lipomycetaceae</taxon>
        <taxon>Lipomyces</taxon>
    </lineage>
</organism>
<comment type="caution">
    <text evidence="1">The sequence shown here is derived from an EMBL/GenBank/DDBJ whole genome shotgun (WGS) entry which is preliminary data.</text>
</comment>
<keyword evidence="2" id="KW-1185">Reference proteome</keyword>
<proteinExistence type="predicted"/>
<dbReference type="Proteomes" id="UP001433508">
    <property type="component" value="Unassembled WGS sequence"/>
</dbReference>
<accession>A0ACC3SQV6</accession>